<dbReference type="GO" id="GO:0006302">
    <property type="term" value="P:double-strand break repair"/>
    <property type="evidence" value="ECO:0007669"/>
    <property type="project" value="TreeGrafter"/>
</dbReference>
<dbReference type="Proteomes" id="UP000257136">
    <property type="component" value="Unassembled WGS sequence"/>
</dbReference>
<sequence>MKLIRFKVNTPEGFRSLQNGFEIYFLRDFDYQLAHNFNPNILAGRNGSGKSNVLEALANIFYHLDCMFNDYLPDGFLQDDENPTGFDNRSCVIDAFELEYFMDIPIELMDKAINELPEIPINQIKAKISITKKVGQIPVFKWLNRNEYSNKIELLGKKEIQLLLPKYILGYSSGENELLSLPFFKTRFLHFDEYADKLTHEEPFGFPPKSEGRLVYLDKDYSQAILLCNLLMQDKKMLIPFNEEVELEDLDEFRLIICLDKYLDLHNDILRDRKLISDEIYSRRNNQILLTHNLRDSIEILKKCATSFEIQSNEELFSEDKREYLILDYKVTQATKDAFGFYFTKDGKKDPLQLFQLFQILLELNAYVVSDEDKKRVYQSKNIFINHDIYPNPLEEDRIIRFKNLWIKKKGLSKPLFTKELSDGEHQFLHALGLSLLFKNESCLFLLDEPETHFNPNWKAKFISSIRNCFAIEESANMREMLITTHSPYLVSDSESKYVHVFVKDDETKEVTCSFPEFQTLGTSVNKITLRIFNKPDTIGTYANDKIEKLRKEFDESTDKQVFLCKVRKEIGESVESMLFINEIIDQIESK</sequence>
<dbReference type="InterPro" id="IPR030974">
    <property type="entry name" value="Restrict_AAA"/>
</dbReference>
<dbReference type="EMBL" id="QUNI01000002">
    <property type="protein sequence ID" value="REH00991.1"/>
    <property type="molecule type" value="Genomic_DNA"/>
</dbReference>
<evidence type="ECO:0000313" key="2">
    <source>
        <dbReference type="EMBL" id="REH00991.1"/>
    </source>
</evidence>
<dbReference type="PANTHER" id="PTHR32182">
    <property type="entry name" value="DNA REPLICATION AND REPAIR PROTEIN RECF"/>
    <property type="match status" value="1"/>
</dbReference>
<accession>A0A3E0ETJ7</accession>
<dbReference type="AlphaFoldDB" id="A0A3E0ETJ7"/>
<reference evidence="2 3" key="1">
    <citation type="submission" date="2018-08" db="EMBL/GenBank/DDBJ databases">
        <title>Genomic Encyclopedia of Archaeal and Bacterial Type Strains, Phase II (KMG-II): from individual species to whole genera.</title>
        <authorList>
            <person name="Goeker M."/>
        </authorList>
    </citation>
    <scope>NUCLEOTIDE SEQUENCE [LARGE SCALE GENOMIC DNA]</scope>
    <source>
        <strain evidence="2 3">DSM 100880</strain>
    </source>
</reference>
<dbReference type="InterPro" id="IPR003959">
    <property type="entry name" value="ATPase_AAA_core"/>
</dbReference>
<dbReference type="Pfam" id="PF13304">
    <property type="entry name" value="AAA_21"/>
    <property type="match status" value="1"/>
</dbReference>
<dbReference type="PANTHER" id="PTHR32182:SF25">
    <property type="entry name" value="SLR1056 PROTEIN"/>
    <property type="match status" value="1"/>
</dbReference>
<dbReference type="InterPro" id="IPR027417">
    <property type="entry name" value="P-loop_NTPase"/>
</dbReference>
<proteinExistence type="predicted"/>
<dbReference type="SUPFAM" id="SSF52540">
    <property type="entry name" value="P-loop containing nucleoside triphosphate hydrolases"/>
    <property type="match status" value="1"/>
</dbReference>
<evidence type="ECO:0000313" key="3">
    <source>
        <dbReference type="Proteomes" id="UP000257136"/>
    </source>
</evidence>
<gene>
    <name evidence="2" type="ORF">C8P67_102244</name>
</gene>
<dbReference type="GO" id="GO:0005524">
    <property type="term" value="F:ATP binding"/>
    <property type="evidence" value="ECO:0007669"/>
    <property type="project" value="InterPro"/>
</dbReference>
<name>A0A3E0ETJ7_9FLAO</name>
<dbReference type="GO" id="GO:0016887">
    <property type="term" value="F:ATP hydrolysis activity"/>
    <property type="evidence" value="ECO:0007669"/>
    <property type="project" value="InterPro"/>
</dbReference>
<dbReference type="OrthoDB" id="9815944at2"/>
<dbReference type="NCBIfam" id="TIGR04435">
    <property type="entry name" value="restrict_AAA_1"/>
    <property type="match status" value="1"/>
</dbReference>
<feature type="domain" description="ATPase AAA-type core" evidence="1">
    <location>
        <begin position="404"/>
        <end position="492"/>
    </location>
</feature>
<protein>
    <submittedName>
        <fullName evidence="2">Restriction system-associated AAA family ATPase</fullName>
    </submittedName>
</protein>
<dbReference type="Gene3D" id="3.40.50.300">
    <property type="entry name" value="P-loop containing nucleotide triphosphate hydrolases"/>
    <property type="match status" value="2"/>
</dbReference>
<dbReference type="RefSeq" id="WP_115810541.1">
    <property type="nucleotide sequence ID" value="NZ_QUNI01000002.1"/>
</dbReference>
<keyword evidence="3" id="KW-1185">Reference proteome</keyword>
<dbReference type="GO" id="GO:0000731">
    <property type="term" value="P:DNA synthesis involved in DNA repair"/>
    <property type="evidence" value="ECO:0007669"/>
    <property type="project" value="TreeGrafter"/>
</dbReference>
<organism evidence="2 3">
    <name type="scientific">Flavobacterium aquicola</name>
    <dbReference type="NCBI Taxonomy" id="1682742"/>
    <lineage>
        <taxon>Bacteria</taxon>
        <taxon>Pseudomonadati</taxon>
        <taxon>Bacteroidota</taxon>
        <taxon>Flavobacteriia</taxon>
        <taxon>Flavobacteriales</taxon>
        <taxon>Flavobacteriaceae</taxon>
        <taxon>Flavobacterium</taxon>
    </lineage>
</organism>
<evidence type="ECO:0000259" key="1">
    <source>
        <dbReference type="Pfam" id="PF13304"/>
    </source>
</evidence>
<comment type="caution">
    <text evidence="2">The sequence shown here is derived from an EMBL/GenBank/DDBJ whole genome shotgun (WGS) entry which is preliminary data.</text>
</comment>